<sequence length="515" mass="56681">MKTPVLKVSGINKSFSGHRVLKDIDLTIYPGERLCLVGENGCGKSTLIKIISGVYRADSGSIELNGRSYTELLPATSIKEGVQVIYQDFSVFPNLTVAENISLGTQLVGGNRLVNWKRMRKQAGEALDMIGVDMDLDEEVSRLAVAQKQIIAISRAILQNAKLIIMDEPTTALTKKEIERLYQIIYGLSEKGIAVIFVSHKLDEVFTVCQRIAVIRNGNMIVDKQAKEFERDKLVYYMTGQEIEVTPFQYRKISDKPVLELENCSQHGSFYDISFKLCAGEILGITGQLGSGRTELAKALFGIGKIHVGTVKIHGEQKTLKNIRSALANHIGYVPEDRLTEGLFMERTLTDNISASILDRKKKKNGMLDFKGMREEAAQRISELNINAAGTEVQAGTFSGGNQQRVVIAKWLAGRPEILILNGPSVGVDVKSKSEIHRILRELAQKGMAVIMISDDVGELLSTTNRILVMNSGRMIFEGETAGLTAGILNEKITQNAGDEESAAAPADRKEVRQL</sequence>
<keyword evidence="5" id="KW-0677">Repeat</keyword>
<keyword evidence="7 11" id="KW-0067">ATP-binding</keyword>
<evidence type="ECO:0000256" key="5">
    <source>
        <dbReference type="ARBA" id="ARBA00022737"/>
    </source>
</evidence>
<keyword evidence="6" id="KW-0547">Nucleotide-binding</keyword>
<evidence type="ECO:0000256" key="1">
    <source>
        <dbReference type="ARBA" id="ARBA00004202"/>
    </source>
</evidence>
<evidence type="ECO:0000256" key="9">
    <source>
        <dbReference type="ARBA" id="ARBA00023136"/>
    </source>
</evidence>
<dbReference type="InterPro" id="IPR003439">
    <property type="entry name" value="ABC_transporter-like_ATP-bd"/>
</dbReference>
<dbReference type="CDD" id="cd03215">
    <property type="entry name" value="ABC_Carb_Monos_II"/>
    <property type="match status" value="1"/>
</dbReference>
<keyword evidence="4" id="KW-0762">Sugar transport</keyword>
<keyword evidence="3" id="KW-1003">Cell membrane</keyword>
<dbReference type="AlphaFoldDB" id="A0A6N3FI89"/>
<evidence type="ECO:0000259" key="10">
    <source>
        <dbReference type="PROSITE" id="PS50893"/>
    </source>
</evidence>
<dbReference type="PANTHER" id="PTHR43790">
    <property type="entry name" value="CARBOHYDRATE TRANSPORT ATP-BINDING PROTEIN MG119-RELATED"/>
    <property type="match status" value="1"/>
</dbReference>
<dbReference type="InterPro" id="IPR003593">
    <property type="entry name" value="AAA+_ATPase"/>
</dbReference>
<dbReference type="Pfam" id="PF00005">
    <property type="entry name" value="ABC_tran"/>
    <property type="match status" value="2"/>
</dbReference>
<dbReference type="CDD" id="cd03216">
    <property type="entry name" value="ABC_Carb_Monos_I"/>
    <property type="match status" value="1"/>
</dbReference>
<dbReference type="InterPro" id="IPR027417">
    <property type="entry name" value="P-loop_NTPase"/>
</dbReference>
<evidence type="ECO:0000256" key="6">
    <source>
        <dbReference type="ARBA" id="ARBA00022741"/>
    </source>
</evidence>
<evidence type="ECO:0000256" key="3">
    <source>
        <dbReference type="ARBA" id="ARBA00022475"/>
    </source>
</evidence>
<dbReference type="GO" id="GO:0005886">
    <property type="term" value="C:plasma membrane"/>
    <property type="evidence" value="ECO:0007669"/>
    <property type="project" value="UniProtKB-SubCell"/>
</dbReference>
<dbReference type="GO" id="GO:0016887">
    <property type="term" value="F:ATP hydrolysis activity"/>
    <property type="evidence" value="ECO:0007669"/>
    <property type="project" value="InterPro"/>
</dbReference>
<dbReference type="PROSITE" id="PS00211">
    <property type="entry name" value="ABC_TRANSPORTER_1"/>
    <property type="match status" value="1"/>
</dbReference>
<feature type="domain" description="ABC transporter" evidence="10">
    <location>
        <begin position="253"/>
        <end position="497"/>
    </location>
</feature>
<dbReference type="EC" id="3.6.3.17" evidence="11"/>
<keyword evidence="2" id="KW-0813">Transport</keyword>
<dbReference type="RefSeq" id="WP_021640670.1">
    <property type="nucleotide sequence ID" value="NZ_CACRUA010000029.1"/>
</dbReference>
<accession>A0A6N3FI89</accession>
<evidence type="ECO:0000256" key="2">
    <source>
        <dbReference type="ARBA" id="ARBA00022448"/>
    </source>
</evidence>
<name>A0A6N3FI89_CLOSY</name>
<dbReference type="PROSITE" id="PS50893">
    <property type="entry name" value="ABC_TRANSPORTER_2"/>
    <property type="match status" value="2"/>
</dbReference>
<keyword evidence="9" id="KW-0472">Membrane</keyword>
<gene>
    <name evidence="11" type="primary">mglA_6</name>
    <name evidence="11" type="ORF">CSLFYP84_02535</name>
</gene>
<keyword evidence="11" id="KW-0378">Hydrolase</keyword>
<evidence type="ECO:0000256" key="7">
    <source>
        <dbReference type="ARBA" id="ARBA00022840"/>
    </source>
</evidence>
<evidence type="ECO:0000256" key="8">
    <source>
        <dbReference type="ARBA" id="ARBA00022967"/>
    </source>
</evidence>
<keyword evidence="8" id="KW-1278">Translocase</keyword>
<protein>
    <submittedName>
        <fullName evidence="11">Galactose/methyl galactoside import ATP-binding protein MglA</fullName>
        <ecNumber evidence="11">3.6.3.17</ecNumber>
    </submittedName>
</protein>
<proteinExistence type="predicted"/>
<dbReference type="InterPro" id="IPR050107">
    <property type="entry name" value="ABC_carbohydrate_import_ATPase"/>
</dbReference>
<comment type="subcellular location">
    <subcellularLocation>
        <location evidence="1">Cell membrane</location>
        <topology evidence="1">Peripheral membrane protein</topology>
    </subcellularLocation>
</comment>
<evidence type="ECO:0000256" key="4">
    <source>
        <dbReference type="ARBA" id="ARBA00022597"/>
    </source>
</evidence>
<dbReference type="EMBL" id="CACRUA010000029">
    <property type="protein sequence ID" value="VYU51596.1"/>
    <property type="molecule type" value="Genomic_DNA"/>
</dbReference>
<dbReference type="PANTHER" id="PTHR43790:SF1">
    <property type="entry name" value="XYLOSE IMPORT ATP-BINDING PROTEIN XYLG"/>
    <property type="match status" value="1"/>
</dbReference>
<dbReference type="FunFam" id="3.40.50.300:FF:000127">
    <property type="entry name" value="Ribose import ATP-binding protein RbsA"/>
    <property type="match status" value="1"/>
</dbReference>
<organism evidence="11">
    <name type="scientific">Clostridium symbiosum</name>
    <name type="common">Bacteroides symbiosus</name>
    <dbReference type="NCBI Taxonomy" id="1512"/>
    <lineage>
        <taxon>Bacteria</taxon>
        <taxon>Bacillati</taxon>
        <taxon>Bacillota</taxon>
        <taxon>Clostridia</taxon>
        <taxon>Lachnospirales</taxon>
        <taxon>Lachnospiraceae</taxon>
        <taxon>Otoolea</taxon>
    </lineage>
</organism>
<feature type="domain" description="ABC transporter" evidence="10">
    <location>
        <begin position="6"/>
        <end position="242"/>
    </location>
</feature>
<dbReference type="Gene3D" id="3.40.50.300">
    <property type="entry name" value="P-loop containing nucleotide triphosphate hydrolases"/>
    <property type="match status" value="2"/>
</dbReference>
<reference evidence="11" key="1">
    <citation type="submission" date="2019-11" db="EMBL/GenBank/DDBJ databases">
        <authorList>
            <person name="Feng L."/>
        </authorList>
    </citation>
    <scope>NUCLEOTIDE SEQUENCE</scope>
    <source>
        <strain evidence="11">CsymbiosumLFYP84</strain>
    </source>
</reference>
<dbReference type="SMART" id="SM00382">
    <property type="entry name" value="AAA"/>
    <property type="match status" value="2"/>
</dbReference>
<dbReference type="SUPFAM" id="SSF52540">
    <property type="entry name" value="P-loop containing nucleoside triphosphate hydrolases"/>
    <property type="match status" value="2"/>
</dbReference>
<dbReference type="InterPro" id="IPR017871">
    <property type="entry name" value="ABC_transporter-like_CS"/>
</dbReference>
<dbReference type="GO" id="GO:0005524">
    <property type="term" value="F:ATP binding"/>
    <property type="evidence" value="ECO:0007669"/>
    <property type="project" value="UniProtKB-KW"/>
</dbReference>
<evidence type="ECO:0000313" key="11">
    <source>
        <dbReference type="EMBL" id="VYU51596.1"/>
    </source>
</evidence>